<dbReference type="GeneID" id="57963231"/>
<organism evidence="2 3">
    <name type="scientific">[Clostridium] clostridioforme 90A8</name>
    <dbReference type="NCBI Taxonomy" id="999408"/>
    <lineage>
        <taxon>Bacteria</taxon>
        <taxon>Bacillati</taxon>
        <taxon>Bacillota</taxon>
        <taxon>Clostridia</taxon>
        <taxon>Lachnospirales</taxon>
        <taxon>Lachnospiraceae</taxon>
        <taxon>Enterocloster</taxon>
    </lineage>
</organism>
<feature type="domain" description="SIS" evidence="1">
    <location>
        <begin position="6"/>
        <end position="146"/>
    </location>
</feature>
<dbReference type="SUPFAM" id="SSF53697">
    <property type="entry name" value="SIS domain"/>
    <property type="match status" value="1"/>
</dbReference>
<dbReference type="InterPro" id="IPR046348">
    <property type="entry name" value="SIS_dom_sf"/>
</dbReference>
<dbReference type="PIRSF" id="PIRSF009290">
    <property type="entry name" value="FrlB"/>
    <property type="match status" value="1"/>
</dbReference>
<reference evidence="2 3" key="1">
    <citation type="submission" date="2013-01" db="EMBL/GenBank/DDBJ databases">
        <title>The Genome Sequence of Clostridium clostridioforme 90A8.</title>
        <authorList>
            <consortium name="The Broad Institute Genome Sequencing Platform"/>
            <person name="Earl A."/>
            <person name="Ward D."/>
            <person name="Feldgarden M."/>
            <person name="Gevers D."/>
            <person name="Courvalin P."/>
            <person name="Lambert T."/>
            <person name="Walker B."/>
            <person name="Young S.K."/>
            <person name="Zeng Q."/>
            <person name="Gargeya S."/>
            <person name="Fitzgerald M."/>
            <person name="Haas B."/>
            <person name="Abouelleil A."/>
            <person name="Alvarado L."/>
            <person name="Arachchi H.M."/>
            <person name="Berlin A.M."/>
            <person name="Chapman S.B."/>
            <person name="Dewar J."/>
            <person name="Goldberg J."/>
            <person name="Griggs A."/>
            <person name="Gujja S."/>
            <person name="Hansen M."/>
            <person name="Howarth C."/>
            <person name="Imamovic A."/>
            <person name="Larimer J."/>
            <person name="McCowan C."/>
            <person name="Murphy C."/>
            <person name="Neiman D."/>
            <person name="Pearson M."/>
            <person name="Priest M."/>
            <person name="Roberts A."/>
            <person name="Saif S."/>
            <person name="Shea T."/>
            <person name="Sisk P."/>
            <person name="Sykes S."/>
            <person name="Wortman J."/>
            <person name="Nusbaum C."/>
            <person name="Birren B."/>
        </authorList>
    </citation>
    <scope>NUCLEOTIDE SEQUENCE [LARGE SCALE GENOMIC DNA]</scope>
    <source>
        <strain evidence="2 3">90A8</strain>
    </source>
</reference>
<dbReference type="InterPro" id="IPR035490">
    <property type="entry name" value="GlmS/FrlB_SIS"/>
</dbReference>
<dbReference type="GO" id="GO:0016853">
    <property type="term" value="F:isomerase activity"/>
    <property type="evidence" value="ECO:0007669"/>
    <property type="project" value="UniProtKB-KW"/>
</dbReference>
<evidence type="ECO:0000313" key="2">
    <source>
        <dbReference type="EMBL" id="ENZ13629.1"/>
    </source>
</evidence>
<dbReference type="GO" id="GO:0097367">
    <property type="term" value="F:carbohydrate derivative binding"/>
    <property type="evidence" value="ECO:0007669"/>
    <property type="project" value="InterPro"/>
</dbReference>
<dbReference type="Pfam" id="PF01380">
    <property type="entry name" value="SIS"/>
    <property type="match status" value="1"/>
</dbReference>
<gene>
    <name evidence="2" type="ORF">HMPREF1090_02524</name>
</gene>
<dbReference type="PROSITE" id="PS51464">
    <property type="entry name" value="SIS"/>
    <property type="match status" value="1"/>
</dbReference>
<dbReference type="InterPro" id="IPR024713">
    <property type="entry name" value="Fructosamine_deglycase_FrlB"/>
</dbReference>
<evidence type="ECO:0000259" key="1">
    <source>
        <dbReference type="PROSITE" id="PS51464"/>
    </source>
</evidence>
<dbReference type="CDD" id="cd05009">
    <property type="entry name" value="SIS_GlmS_GlmD_2"/>
    <property type="match status" value="1"/>
</dbReference>
<dbReference type="Gene3D" id="3.40.50.12570">
    <property type="match status" value="1"/>
</dbReference>
<dbReference type="EMBL" id="AGYR01000029">
    <property type="protein sequence ID" value="ENZ13629.1"/>
    <property type="molecule type" value="Genomic_DNA"/>
</dbReference>
<dbReference type="GO" id="GO:0006487">
    <property type="term" value="P:protein N-linked glycosylation"/>
    <property type="evidence" value="ECO:0007669"/>
    <property type="project" value="TreeGrafter"/>
</dbReference>
<dbReference type="Gene3D" id="1.10.10.2240">
    <property type="match status" value="1"/>
</dbReference>
<dbReference type="PANTHER" id="PTHR10937:SF14">
    <property type="entry name" value="FRUCTOSELYSINE 6-PHOSPHATE DEGLYCASE"/>
    <property type="match status" value="1"/>
</dbReference>
<keyword evidence="2" id="KW-0413">Isomerase</keyword>
<dbReference type="Proteomes" id="UP000013085">
    <property type="component" value="Unassembled WGS sequence"/>
</dbReference>
<dbReference type="RefSeq" id="WP_002585665.1">
    <property type="nucleotide sequence ID" value="NZ_KB851021.1"/>
</dbReference>
<dbReference type="HOGENOM" id="CLU_012520_3_0_9"/>
<evidence type="ECO:0000313" key="3">
    <source>
        <dbReference type="Proteomes" id="UP000013085"/>
    </source>
</evidence>
<dbReference type="Gene3D" id="3.40.50.10490">
    <property type="entry name" value="Glucose-6-phosphate isomerase like protein, domain 1"/>
    <property type="match status" value="1"/>
</dbReference>
<dbReference type="PANTHER" id="PTHR10937">
    <property type="entry name" value="GLUCOSAMINE--FRUCTOSE-6-PHOSPHATE AMINOTRANSFERASE, ISOMERIZING"/>
    <property type="match status" value="1"/>
</dbReference>
<dbReference type="PATRIC" id="fig|999408.3.peg.2728"/>
<accession>A0A0E2HA59</accession>
<protein>
    <submittedName>
        <fullName evidence="2">Sugar isomerase</fullName>
    </submittedName>
</protein>
<dbReference type="AlphaFoldDB" id="A0A0E2HA59"/>
<dbReference type="CDD" id="cd05710">
    <property type="entry name" value="SIS_1"/>
    <property type="match status" value="1"/>
</dbReference>
<name>A0A0E2HA59_9FIRM</name>
<dbReference type="GO" id="GO:0004360">
    <property type="term" value="F:glutamine-fructose-6-phosphate transaminase (isomerizing) activity"/>
    <property type="evidence" value="ECO:0007669"/>
    <property type="project" value="TreeGrafter"/>
</dbReference>
<sequence length="322" mass="36084">MELKKIIEEIKAERPEITSVIFVGCGASQAELYPAKYFLEGNAKKLRTSLYTANEFVHATPACVGKESIIITCSLGGNTPETVEASKKAMNMDAKVIAITHTPGSPLANSAHYVVLHGFEKNYAAKLEKMTFCLQLAAEILNQYEGYEHYQDMMTGFGKIFDLIEDAVSFVVPSAKKFAENYKDAPVIYVMSSGATHMVAYSFSICLLMEMQWINSGSFHDGEFFHGPFEIVDKDVPFLLLMNDGSTRALDSRALDFLNRFQAKTTLIDAKDFGLGSVIPATVKDYFNPMLITAVLRVYAEQLAILRNHPLTQRRYMWKLEY</sequence>
<comment type="caution">
    <text evidence="2">The sequence shown here is derived from an EMBL/GenBank/DDBJ whole genome shotgun (WGS) entry which is preliminary data.</text>
</comment>
<dbReference type="GO" id="GO:0006047">
    <property type="term" value="P:UDP-N-acetylglucosamine metabolic process"/>
    <property type="evidence" value="ECO:0007669"/>
    <property type="project" value="TreeGrafter"/>
</dbReference>
<dbReference type="InterPro" id="IPR035488">
    <property type="entry name" value="FrlB_SIS"/>
</dbReference>
<dbReference type="InterPro" id="IPR001347">
    <property type="entry name" value="SIS_dom"/>
</dbReference>
<dbReference type="GO" id="GO:0006002">
    <property type="term" value="P:fructose 6-phosphate metabolic process"/>
    <property type="evidence" value="ECO:0007669"/>
    <property type="project" value="TreeGrafter"/>
</dbReference>
<proteinExistence type="predicted"/>